<feature type="compositionally biased region" description="Basic and acidic residues" evidence="1">
    <location>
        <begin position="112"/>
        <end position="128"/>
    </location>
</feature>
<dbReference type="SUPFAM" id="SSF88713">
    <property type="entry name" value="Glycoside hydrolase/deacetylase"/>
    <property type="match status" value="1"/>
</dbReference>
<dbReference type="CDD" id="cd10936">
    <property type="entry name" value="CE4_DAC2"/>
    <property type="match status" value="1"/>
</dbReference>
<protein>
    <submittedName>
        <fullName evidence="2">Divergent polysaccharide deacetylase family protein</fullName>
    </submittedName>
</protein>
<dbReference type="AlphaFoldDB" id="A0A7T3V4G7"/>
<dbReference type="InterPro" id="IPR006837">
    <property type="entry name" value="Divergent_DAC"/>
</dbReference>
<feature type="compositionally biased region" description="Polar residues" evidence="1">
    <location>
        <begin position="131"/>
        <end position="148"/>
    </location>
</feature>
<evidence type="ECO:0000256" key="1">
    <source>
        <dbReference type="SAM" id="MobiDB-lite"/>
    </source>
</evidence>
<feature type="region of interest" description="Disordered" evidence="1">
    <location>
        <begin position="1"/>
        <end position="25"/>
    </location>
</feature>
<feature type="region of interest" description="Disordered" evidence="1">
    <location>
        <begin position="58"/>
        <end position="170"/>
    </location>
</feature>
<dbReference type="PANTHER" id="PTHR30105">
    <property type="entry name" value="UNCHARACTERIZED YIBQ-RELATED"/>
    <property type="match status" value="1"/>
</dbReference>
<feature type="compositionally biased region" description="Basic residues" evidence="1">
    <location>
        <begin position="1"/>
        <end position="22"/>
    </location>
</feature>
<dbReference type="PANTHER" id="PTHR30105:SF2">
    <property type="entry name" value="DIVERGENT POLYSACCHARIDE DEACETYLASE SUPERFAMILY"/>
    <property type="match status" value="1"/>
</dbReference>
<dbReference type="InterPro" id="IPR011330">
    <property type="entry name" value="Glyco_hydro/deAcase_b/a-brl"/>
</dbReference>
<dbReference type="Proteomes" id="UP000595224">
    <property type="component" value="Chromosome"/>
</dbReference>
<keyword evidence="3" id="KW-1185">Reference proteome</keyword>
<dbReference type="EMBL" id="CP064936">
    <property type="protein sequence ID" value="QQA00446.1"/>
    <property type="molecule type" value="Genomic_DNA"/>
</dbReference>
<evidence type="ECO:0000313" key="2">
    <source>
        <dbReference type="EMBL" id="QQA00446.1"/>
    </source>
</evidence>
<dbReference type="GO" id="GO:0005975">
    <property type="term" value="P:carbohydrate metabolic process"/>
    <property type="evidence" value="ECO:0007669"/>
    <property type="project" value="InterPro"/>
</dbReference>
<accession>A0A7T3V4G7</accession>
<dbReference type="Pfam" id="PF04748">
    <property type="entry name" value="Polysacc_deac_2"/>
    <property type="match status" value="1"/>
</dbReference>
<proteinExistence type="predicted"/>
<evidence type="ECO:0000313" key="3">
    <source>
        <dbReference type="Proteomes" id="UP000595224"/>
    </source>
</evidence>
<gene>
    <name evidence="2" type="ORF">IWA51_09215</name>
</gene>
<reference evidence="2 3" key="1">
    <citation type="submission" date="2020-11" db="EMBL/GenBank/DDBJ databases">
        <title>Treponema Peruensis nv. sp., first commensal Treponema isolated from human feces.</title>
        <authorList>
            <person name="Belkhou C."/>
            <person name="Raes J."/>
        </authorList>
    </citation>
    <scope>NUCLEOTIDE SEQUENCE [LARGE SCALE GENOMIC DNA]</scope>
    <source>
        <strain evidence="2 3">RCC2812</strain>
    </source>
</reference>
<sequence length="408" mass="43789">MSVKKSRRPAQKRRPARKRKPKVSLDSKRVTVLAAVIVALCVLFLSLSFVFSRAASSSSAAKNISQKEPASVAVEPAKKLPPAKKKTEPSAKKSTSSSKKAESSDKTVSAKKSTDSAKKTDSAQKKPAAENTASSAAQNAVAKTSVSEKTAAKPSVKEQPHLASAVVPQKPVEELPDRKFNIPKAAPGAKIAFVIDDAGQSVSNLKKYTSLPFDISVAVLPGLSHTKDCAYVVRAAKKELLLHQPMQAENLNLDPGPCAIKPGMSTFEIAQIVKTNLDELGPGVKGMNNHEGSLITGNVIKIGAVLDVAAERGIYFLDSRTTAASMARQAALERDMNIKERDVFIDDIVNRDKMLEQIYRGIGIANKKGKVIMIGHVDKSAGILPQLLSELYPYLKKNGYTVTVPSRL</sequence>
<dbReference type="KEGG" id="tper:IWA51_09215"/>
<organism evidence="2 3">
    <name type="scientific">Treponema peruense</name>
    <dbReference type="NCBI Taxonomy" id="2787628"/>
    <lineage>
        <taxon>Bacteria</taxon>
        <taxon>Pseudomonadati</taxon>
        <taxon>Spirochaetota</taxon>
        <taxon>Spirochaetia</taxon>
        <taxon>Spirochaetales</taxon>
        <taxon>Treponemataceae</taxon>
        <taxon>Treponema</taxon>
    </lineage>
</organism>
<name>A0A7T3V4G7_9SPIR</name>
<dbReference type="RefSeq" id="WP_198442192.1">
    <property type="nucleotide sequence ID" value="NZ_CBCSHE010000001.1"/>
</dbReference>
<dbReference type="Gene3D" id="3.20.20.370">
    <property type="entry name" value="Glycoside hydrolase/deacetylase"/>
    <property type="match status" value="1"/>
</dbReference>